<reference evidence="3" key="2">
    <citation type="submission" date="2011-01" db="EMBL/GenBank/DDBJ databases">
        <title>The complete genome of Deinococcus maricopensis DSM 21211.</title>
        <authorList>
            <consortium name="US DOE Joint Genome Institute (JGI-PGF)"/>
            <person name="Lucas S."/>
            <person name="Copeland A."/>
            <person name="Lapidus A."/>
            <person name="Goodwin L."/>
            <person name="Pitluck S."/>
            <person name="Kyrpides N."/>
            <person name="Mavromatis K."/>
            <person name="Pagani I."/>
            <person name="Ivanova N."/>
            <person name="Ovchinnikova G."/>
            <person name="Zeytun A."/>
            <person name="Detter J.C."/>
            <person name="Han C."/>
            <person name="Land M."/>
            <person name="Hauser L."/>
            <person name="Markowitz V."/>
            <person name="Cheng J.-F."/>
            <person name="Hugenholtz P."/>
            <person name="Woyke T."/>
            <person name="Wu D."/>
            <person name="Pukall R."/>
            <person name="Gehrich-Schroeter G."/>
            <person name="Brambilla E."/>
            <person name="Klenk H.-P."/>
            <person name="Eisen J.A."/>
        </authorList>
    </citation>
    <scope>NUCLEOTIDE SEQUENCE [LARGE SCALE GENOMIC DNA]</scope>
    <source>
        <strain evidence="3">DSM 21211 / LMG 22137 / NRRL B-23946 / LB-34</strain>
    </source>
</reference>
<dbReference type="EMBL" id="CP002454">
    <property type="protein sequence ID" value="ADV67176.1"/>
    <property type="molecule type" value="Genomic_DNA"/>
</dbReference>
<keyword evidence="3" id="KW-1185">Reference proteome</keyword>
<feature type="chain" id="PRO_5003228415" evidence="1">
    <location>
        <begin position="23"/>
        <end position="158"/>
    </location>
</feature>
<dbReference type="STRING" id="709986.Deima_1527"/>
<dbReference type="OrthoDB" id="69443at2"/>
<dbReference type="Proteomes" id="UP000008635">
    <property type="component" value="Chromosome"/>
</dbReference>
<protein>
    <submittedName>
        <fullName evidence="2">Uncharacterized protein</fullName>
    </submittedName>
</protein>
<dbReference type="KEGG" id="dmr:Deima_1527"/>
<reference evidence="2 3" key="1">
    <citation type="journal article" date="2011" name="Stand. Genomic Sci.">
        <title>Complete genome sequence of Deinococcus maricopensis type strain (LB-34).</title>
        <authorList>
            <person name="Pukall R."/>
            <person name="Zeytun A."/>
            <person name="Lucas S."/>
            <person name="Lapidus A."/>
            <person name="Hammon N."/>
            <person name="Deshpande S."/>
            <person name="Nolan M."/>
            <person name="Cheng J.F."/>
            <person name="Pitluck S."/>
            <person name="Liolios K."/>
            <person name="Pagani I."/>
            <person name="Mikhailova N."/>
            <person name="Ivanova N."/>
            <person name="Mavromatis K."/>
            <person name="Pati A."/>
            <person name="Tapia R."/>
            <person name="Han C."/>
            <person name="Goodwin L."/>
            <person name="Chen A."/>
            <person name="Palaniappan K."/>
            <person name="Land M."/>
            <person name="Hauser L."/>
            <person name="Chang Y.J."/>
            <person name="Jeffries C.D."/>
            <person name="Brambilla E.M."/>
            <person name="Rohde M."/>
            <person name="Goker M."/>
            <person name="Detter J.C."/>
            <person name="Woyke T."/>
            <person name="Bristow J."/>
            <person name="Eisen J.A."/>
            <person name="Markowitz V."/>
            <person name="Hugenholtz P."/>
            <person name="Kyrpides N.C."/>
            <person name="Klenk H.P."/>
        </authorList>
    </citation>
    <scope>NUCLEOTIDE SEQUENCE [LARGE SCALE GENOMIC DNA]</scope>
    <source>
        <strain evidence="3">DSM 21211 / LMG 22137 / NRRL B-23946 / LB-34</strain>
    </source>
</reference>
<feature type="signal peptide" evidence="1">
    <location>
        <begin position="1"/>
        <end position="22"/>
    </location>
</feature>
<dbReference type="RefSeq" id="WP_013556681.1">
    <property type="nucleotide sequence ID" value="NC_014958.1"/>
</dbReference>
<dbReference type="AlphaFoldDB" id="E8U7Y7"/>
<organism evidence="2 3">
    <name type="scientific">Deinococcus maricopensis (strain DSM 21211 / LMG 22137 / NRRL B-23946 / LB-34)</name>
    <dbReference type="NCBI Taxonomy" id="709986"/>
    <lineage>
        <taxon>Bacteria</taxon>
        <taxon>Thermotogati</taxon>
        <taxon>Deinococcota</taxon>
        <taxon>Deinococci</taxon>
        <taxon>Deinococcales</taxon>
        <taxon>Deinococcaceae</taxon>
        <taxon>Deinococcus</taxon>
    </lineage>
</organism>
<name>E8U7Y7_DEIML</name>
<evidence type="ECO:0000313" key="2">
    <source>
        <dbReference type="EMBL" id="ADV67176.1"/>
    </source>
</evidence>
<sequence precursor="true">MSRRFLSLMLPALLGFAGPATAQTDPAPITLTKASLSGARFVVLPARVEGDTNVVSSVQLQQAVAAINRNLPVSLKGRYPGATITTDVNDAGAVRVTPVLVAPKALNIFNQLDARLELQMPGDARTYVVKRSYGLLSLVTAGGNADMVVLNGLTTQLP</sequence>
<gene>
    <name evidence="2" type="ordered locus">Deima_1527</name>
</gene>
<accession>E8U7Y7</accession>
<proteinExistence type="predicted"/>
<keyword evidence="1" id="KW-0732">Signal</keyword>
<dbReference type="HOGENOM" id="CLU_123786_0_0_0"/>
<evidence type="ECO:0000313" key="3">
    <source>
        <dbReference type="Proteomes" id="UP000008635"/>
    </source>
</evidence>
<evidence type="ECO:0000256" key="1">
    <source>
        <dbReference type="SAM" id="SignalP"/>
    </source>
</evidence>